<sequence length="197" mass="21498">MKKIMQSLTCALMLVGATAFAQTPSPIHFGIKAGANFTNISTDLKDYSSKASTGFGVGAMTRIDIKKTYIQAELLYAEKKSKFENNLGESTTSTSKQLEIPVVIGHKFLKLPMVSLRGFAGGVYTNTIDDKLSGSKINDAVQFKNFDKNNIGYRLGVGVDVLTFTLDVSYDGSFSKTNKEIGAKPNTWMVSLGYFFL</sequence>
<dbReference type="Proteomes" id="UP000183496">
    <property type="component" value="Unassembled WGS sequence"/>
</dbReference>
<dbReference type="AlphaFoldDB" id="A0AAJ5BEP5"/>
<organism evidence="3 4">
    <name type="scientific">Myroides profundi</name>
    <dbReference type="NCBI Taxonomy" id="480520"/>
    <lineage>
        <taxon>Bacteria</taxon>
        <taxon>Pseudomonadati</taxon>
        <taxon>Bacteroidota</taxon>
        <taxon>Flavobacteriia</taxon>
        <taxon>Flavobacteriales</taxon>
        <taxon>Flavobacteriaceae</taxon>
        <taxon>Myroides</taxon>
    </lineage>
</organism>
<keyword evidence="4" id="KW-1185">Reference proteome</keyword>
<dbReference type="InterPro" id="IPR011250">
    <property type="entry name" value="OMP/PagP_B-barrel"/>
</dbReference>
<dbReference type="InterPro" id="IPR025665">
    <property type="entry name" value="Beta-barrel_OMP_2"/>
</dbReference>
<proteinExistence type="predicted"/>
<reference evidence="3 4" key="1">
    <citation type="submission" date="2016-10" db="EMBL/GenBank/DDBJ databases">
        <authorList>
            <person name="Varghese N."/>
            <person name="Submissions S."/>
        </authorList>
    </citation>
    <scope>NUCLEOTIDE SEQUENCE [LARGE SCALE GENOMIC DNA]</scope>
    <source>
        <strain evidence="4">DSM 19823 / KCTC 23066 / CCTCC M 208030 / D25</strain>
    </source>
</reference>
<evidence type="ECO:0000259" key="2">
    <source>
        <dbReference type="Pfam" id="PF13568"/>
    </source>
</evidence>
<evidence type="ECO:0000313" key="4">
    <source>
        <dbReference type="Proteomes" id="UP000183496"/>
    </source>
</evidence>
<comment type="caution">
    <text evidence="3">The sequence shown here is derived from an EMBL/GenBank/DDBJ whole genome shotgun (WGS) entry which is preliminary data.</text>
</comment>
<evidence type="ECO:0000313" key="3">
    <source>
        <dbReference type="EMBL" id="SER23682.1"/>
    </source>
</evidence>
<dbReference type="SUPFAM" id="SSF56925">
    <property type="entry name" value="OMPA-like"/>
    <property type="match status" value="1"/>
</dbReference>
<dbReference type="RefSeq" id="WP_041895358.1">
    <property type="nucleotide sequence ID" value="NZ_CP010817.1"/>
</dbReference>
<name>A0AAJ5BEP5_MYRPR</name>
<gene>
    <name evidence="3" type="ORF">SAMN04488089_11186</name>
</gene>
<evidence type="ECO:0000256" key="1">
    <source>
        <dbReference type="SAM" id="SignalP"/>
    </source>
</evidence>
<dbReference type="EMBL" id="FOFY01000011">
    <property type="protein sequence ID" value="SER23682.1"/>
    <property type="molecule type" value="Genomic_DNA"/>
</dbReference>
<dbReference type="KEGG" id="mpw:MPR_2024"/>
<feature type="domain" description="Outer membrane protein beta-barrel" evidence="2">
    <location>
        <begin position="20"/>
        <end position="176"/>
    </location>
</feature>
<feature type="signal peptide" evidence="1">
    <location>
        <begin position="1"/>
        <end position="21"/>
    </location>
</feature>
<feature type="chain" id="PRO_5042498001" evidence="1">
    <location>
        <begin position="22"/>
        <end position="197"/>
    </location>
</feature>
<keyword evidence="1" id="KW-0732">Signal</keyword>
<dbReference type="Pfam" id="PF13568">
    <property type="entry name" value="OMP_b-brl_2"/>
    <property type="match status" value="1"/>
</dbReference>
<accession>A0AAJ5BEP5</accession>
<protein>
    <submittedName>
        <fullName evidence="3">Outer membrane protein beta-barrel domain-containing protein</fullName>
    </submittedName>
</protein>